<reference evidence="2" key="2">
    <citation type="submission" date="2020-09" db="EMBL/GenBank/DDBJ databases">
        <authorList>
            <person name="Sun Q."/>
            <person name="Ohkuma M."/>
        </authorList>
    </citation>
    <scope>NUCLEOTIDE SEQUENCE</scope>
    <source>
        <strain evidence="2">JCM 4369</strain>
    </source>
</reference>
<evidence type="ECO:0000313" key="2">
    <source>
        <dbReference type="EMBL" id="GGU93278.1"/>
    </source>
</evidence>
<dbReference type="EMBL" id="BMTD01000005">
    <property type="protein sequence ID" value="GGU93278.1"/>
    <property type="molecule type" value="Genomic_DNA"/>
</dbReference>
<evidence type="ECO:0000256" key="1">
    <source>
        <dbReference type="SAM" id="Phobius"/>
    </source>
</evidence>
<feature type="transmembrane region" description="Helical" evidence="1">
    <location>
        <begin position="84"/>
        <end position="105"/>
    </location>
</feature>
<keyword evidence="1" id="KW-0472">Membrane</keyword>
<dbReference type="RefSeq" id="WP_191873999.1">
    <property type="nucleotide sequence ID" value="NZ_BMTD01000005.1"/>
</dbReference>
<keyword evidence="1" id="KW-1133">Transmembrane helix</keyword>
<evidence type="ECO:0000313" key="3">
    <source>
        <dbReference type="Proteomes" id="UP000618795"/>
    </source>
</evidence>
<accession>A0A918IBT5</accession>
<keyword evidence="1" id="KW-0812">Transmembrane</keyword>
<feature type="transmembrane region" description="Helical" evidence="1">
    <location>
        <begin position="49"/>
        <end position="72"/>
    </location>
</feature>
<dbReference type="AlphaFoldDB" id="A0A918IBT5"/>
<sequence>MSRPRRVAVVSPQTRLALARRSAAGRHLVLPPDFDARAARRAYLRQRRLAGATVLTLATLLLALPLLIATVPQLGTVRLVGVPLSWLLVGVFAHPLLLLAAVALLRRTERAERTR</sequence>
<name>A0A918IBT5_9ACTN</name>
<reference evidence="2" key="1">
    <citation type="journal article" date="2014" name="Int. J. Syst. Evol. Microbiol.">
        <title>Complete genome sequence of Corynebacterium casei LMG S-19264T (=DSM 44701T), isolated from a smear-ripened cheese.</title>
        <authorList>
            <consortium name="US DOE Joint Genome Institute (JGI-PGF)"/>
            <person name="Walter F."/>
            <person name="Albersmeier A."/>
            <person name="Kalinowski J."/>
            <person name="Ruckert C."/>
        </authorList>
    </citation>
    <scope>NUCLEOTIDE SEQUENCE</scope>
    <source>
        <strain evidence="2">JCM 4369</strain>
    </source>
</reference>
<organism evidence="2 3">
    <name type="scientific">Streptomyces filipinensis</name>
    <dbReference type="NCBI Taxonomy" id="66887"/>
    <lineage>
        <taxon>Bacteria</taxon>
        <taxon>Bacillati</taxon>
        <taxon>Actinomycetota</taxon>
        <taxon>Actinomycetes</taxon>
        <taxon>Kitasatosporales</taxon>
        <taxon>Streptomycetaceae</taxon>
        <taxon>Streptomyces</taxon>
    </lineage>
</organism>
<proteinExistence type="predicted"/>
<keyword evidence="3" id="KW-1185">Reference proteome</keyword>
<gene>
    <name evidence="2" type="ORF">GCM10010260_30200</name>
</gene>
<comment type="caution">
    <text evidence="2">The sequence shown here is derived from an EMBL/GenBank/DDBJ whole genome shotgun (WGS) entry which is preliminary data.</text>
</comment>
<dbReference type="Proteomes" id="UP000618795">
    <property type="component" value="Unassembled WGS sequence"/>
</dbReference>
<protein>
    <submittedName>
        <fullName evidence="2">Uncharacterized protein</fullName>
    </submittedName>
</protein>